<evidence type="ECO:0000256" key="3">
    <source>
        <dbReference type="ARBA" id="ARBA00022676"/>
    </source>
</evidence>
<evidence type="ECO:0000256" key="1">
    <source>
        <dbReference type="ARBA" id="ARBA00004651"/>
    </source>
</evidence>
<evidence type="ECO:0000256" key="4">
    <source>
        <dbReference type="ARBA" id="ARBA00022679"/>
    </source>
</evidence>
<keyword evidence="5 9" id="KW-0812">Transmembrane</keyword>
<evidence type="ECO:0000256" key="5">
    <source>
        <dbReference type="ARBA" id="ARBA00022692"/>
    </source>
</evidence>
<protein>
    <submittedName>
        <fullName evidence="11">Glycosyl transferase group 2</fullName>
    </submittedName>
</protein>
<reference evidence="11 12" key="1">
    <citation type="journal article" date="2015" name="Genome Announc.">
        <title>Expanding the biotechnology potential of lactobacilli through comparative genomics of 213 strains and associated genera.</title>
        <authorList>
            <person name="Sun Z."/>
            <person name="Harris H.M."/>
            <person name="McCann A."/>
            <person name="Guo C."/>
            <person name="Argimon S."/>
            <person name="Zhang W."/>
            <person name="Yang X."/>
            <person name="Jeffery I.B."/>
            <person name="Cooney J.C."/>
            <person name="Kagawa T.F."/>
            <person name="Liu W."/>
            <person name="Song Y."/>
            <person name="Salvetti E."/>
            <person name="Wrobel A."/>
            <person name="Rasinkangas P."/>
            <person name="Parkhill J."/>
            <person name="Rea M.C."/>
            <person name="O'Sullivan O."/>
            <person name="Ritari J."/>
            <person name="Douillard F.P."/>
            <person name="Paul Ross R."/>
            <person name="Yang R."/>
            <person name="Briner A.E."/>
            <person name="Felis G.E."/>
            <person name="de Vos W.M."/>
            <person name="Barrangou R."/>
            <person name="Klaenhammer T.R."/>
            <person name="Caufield P.W."/>
            <person name="Cui Y."/>
            <person name="Zhang H."/>
            <person name="O'Toole P.W."/>
        </authorList>
    </citation>
    <scope>NUCLEOTIDE SEQUENCE [LARGE SCALE GENOMIC DNA]</scope>
    <source>
        <strain evidence="11 12">DSM 15814</strain>
    </source>
</reference>
<name>A0A0R1RF01_9LACO</name>
<sequence>MTTMTNTSNQLISIVMPVFNEEALIMKTIRTVQGFVSQQPERYEIIFVDDGSNDTTTDKIRKAIAFHPEMRLVRFSRNFGHQLAITAGIRYATGQAVVVMDADLQDPPAVIADMVSAWHQGADVVYGKRQQRDGESWFKKVSAKAFYRILHSITNVDIPVDTGDFRLMDRKVVNVLERMNEDEPFVRGMVSWVGFKQTAVEYERQPRTEGVSKYPLRKMIRLAMDGITSFSNLPLKFANWTGGLLCAAAVLTLIAAIWTGFTGTTLLLAVDLLIGGLLLLSIGILGQYLGRVFNQSRERPLYVVAETMGFPNSANNQHSVARTIPVSQVQKIRKQS</sequence>
<keyword evidence="7 9" id="KW-0472">Membrane</keyword>
<evidence type="ECO:0000256" key="9">
    <source>
        <dbReference type="SAM" id="Phobius"/>
    </source>
</evidence>
<dbReference type="CDD" id="cd04187">
    <property type="entry name" value="DPM1_like_bac"/>
    <property type="match status" value="1"/>
</dbReference>
<organism evidence="11 12">
    <name type="scientific">Furfurilactobacillus rossiae DSM 15814</name>
    <dbReference type="NCBI Taxonomy" id="1114972"/>
    <lineage>
        <taxon>Bacteria</taxon>
        <taxon>Bacillati</taxon>
        <taxon>Bacillota</taxon>
        <taxon>Bacilli</taxon>
        <taxon>Lactobacillales</taxon>
        <taxon>Lactobacillaceae</taxon>
        <taxon>Furfurilactobacillus</taxon>
    </lineage>
</organism>
<dbReference type="InterPro" id="IPR029044">
    <property type="entry name" value="Nucleotide-diphossugar_trans"/>
</dbReference>
<gene>
    <name evidence="11" type="ORF">FD35_GL000811</name>
</gene>
<dbReference type="GO" id="GO:0016757">
    <property type="term" value="F:glycosyltransferase activity"/>
    <property type="evidence" value="ECO:0007669"/>
    <property type="project" value="UniProtKB-KW"/>
</dbReference>
<dbReference type="Proteomes" id="UP000051999">
    <property type="component" value="Unassembled WGS sequence"/>
</dbReference>
<keyword evidence="6 9" id="KW-1133">Transmembrane helix</keyword>
<comment type="similarity">
    <text evidence="8">Belongs to the glycosyltransferase 2 family. GtrB subfamily.</text>
</comment>
<dbReference type="Gene3D" id="3.90.550.10">
    <property type="entry name" value="Spore Coat Polysaccharide Biosynthesis Protein SpsA, Chain A"/>
    <property type="match status" value="1"/>
</dbReference>
<dbReference type="InterPro" id="IPR001173">
    <property type="entry name" value="Glyco_trans_2-like"/>
</dbReference>
<dbReference type="eggNOG" id="COG0463">
    <property type="taxonomic scope" value="Bacteria"/>
</dbReference>
<evidence type="ECO:0000313" key="12">
    <source>
        <dbReference type="Proteomes" id="UP000051999"/>
    </source>
</evidence>
<keyword evidence="3" id="KW-0328">Glycosyltransferase</keyword>
<keyword evidence="12" id="KW-1185">Reference proteome</keyword>
<evidence type="ECO:0000313" key="11">
    <source>
        <dbReference type="EMBL" id="KRL53844.1"/>
    </source>
</evidence>
<evidence type="ECO:0000256" key="8">
    <source>
        <dbReference type="ARBA" id="ARBA00038152"/>
    </source>
</evidence>
<evidence type="ECO:0000259" key="10">
    <source>
        <dbReference type="Pfam" id="PF00535"/>
    </source>
</evidence>
<evidence type="ECO:0000256" key="7">
    <source>
        <dbReference type="ARBA" id="ARBA00023136"/>
    </source>
</evidence>
<evidence type="ECO:0000256" key="2">
    <source>
        <dbReference type="ARBA" id="ARBA00022475"/>
    </source>
</evidence>
<comment type="subcellular location">
    <subcellularLocation>
        <location evidence="1">Cell membrane</location>
        <topology evidence="1">Multi-pass membrane protein</topology>
    </subcellularLocation>
</comment>
<dbReference type="GO" id="GO:0005886">
    <property type="term" value="C:plasma membrane"/>
    <property type="evidence" value="ECO:0007669"/>
    <property type="project" value="UniProtKB-SubCell"/>
</dbReference>
<dbReference type="PANTHER" id="PTHR48090">
    <property type="entry name" value="UNDECAPRENYL-PHOSPHATE 4-DEOXY-4-FORMAMIDO-L-ARABINOSE TRANSFERASE-RELATED"/>
    <property type="match status" value="1"/>
</dbReference>
<comment type="caution">
    <text evidence="11">The sequence shown here is derived from an EMBL/GenBank/DDBJ whole genome shotgun (WGS) entry which is preliminary data.</text>
</comment>
<feature type="transmembrane region" description="Helical" evidence="9">
    <location>
        <begin position="267"/>
        <end position="289"/>
    </location>
</feature>
<dbReference type="AlphaFoldDB" id="A0A0R1RF01"/>
<dbReference type="FunFam" id="3.90.550.10:FF:000079">
    <property type="entry name" value="Probable glycosyl transferase"/>
    <property type="match status" value="1"/>
</dbReference>
<feature type="domain" description="Glycosyltransferase 2-like" evidence="10">
    <location>
        <begin position="13"/>
        <end position="173"/>
    </location>
</feature>
<dbReference type="SUPFAM" id="SSF53448">
    <property type="entry name" value="Nucleotide-diphospho-sugar transferases"/>
    <property type="match status" value="1"/>
</dbReference>
<keyword evidence="2" id="KW-1003">Cell membrane</keyword>
<evidence type="ECO:0000256" key="6">
    <source>
        <dbReference type="ARBA" id="ARBA00022989"/>
    </source>
</evidence>
<dbReference type="InterPro" id="IPR050256">
    <property type="entry name" value="Glycosyltransferase_2"/>
</dbReference>
<dbReference type="Pfam" id="PF00535">
    <property type="entry name" value="Glycos_transf_2"/>
    <property type="match status" value="1"/>
</dbReference>
<dbReference type="PANTHER" id="PTHR48090:SF1">
    <property type="entry name" value="PROPHAGE BACTOPRENOL GLUCOSYL TRANSFERASE HOMOLOG"/>
    <property type="match status" value="1"/>
</dbReference>
<proteinExistence type="inferred from homology"/>
<feature type="transmembrane region" description="Helical" evidence="9">
    <location>
        <begin position="237"/>
        <end position="261"/>
    </location>
</feature>
<keyword evidence="4 11" id="KW-0808">Transferase</keyword>
<dbReference type="EMBL" id="AZFF01000014">
    <property type="protein sequence ID" value="KRL53844.1"/>
    <property type="molecule type" value="Genomic_DNA"/>
</dbReference>
<dbReference type="PATRIC" id="fig|1114972.6.peg.817"/>
<accession>A0A0R1RF01</accession>
<dbReference type="STRING" id="1114972.FD35_GL000811"/>